<keyword evidence="4" id="KW-1185">Reference proteome</keyword>
<dbReference type="SUPFAM" id="SSF51735">
    <property type="entry name" value="NAD(P)-binding Rossmann-fold domains"/>
    <property type="match status" value="1"/>
</dbReference>
<evidence type="ECO:0000259" key="2">
    <source>
        <dbReference type="Pfam" id="PF01370"/>
    </source>
</evidence>
<dbReference type="RefSeq" id="WP_121006935.1">
    <property type="nucleotide sequence ID" value="NZ_RBXO01000001.1"/>
</dbReference>
<dbReference type="OrthoDB" id="9787292at2"/>
<dbReference type="Pfam" id="PF01370">
    <property type="entry name" value="Epimerase"/>
    <property type="match status" value="1"/>
</dbReference>
<dbReference type="PANTHER" id="PTHR48079:SF6">
    <property type="entry name" value="NAD(P)-BINDING DOMAIN-CONTAINING PROTEIN-RELATED"/>
    <property type="match status" value="1"/>
</dbReference>
<protein>
    <submittedName>
        <fullName evidence="3">Nucleoside-diphosphate-sugar epimerase</fullName>
    </submittedName>
</protein>
<dbReference type="InterPro" id="IPR001509">
    <property type="entry name" value="Epimerase_deHydtase"/>
</dbReference>
<dbReference type="Proteomes" id="UP000282084">
    <property type="component" value="Unassembled WGS sequence"/>
</dbReference>
<evidence type="ECO:0000313" key="3">
    <source>
        <dbReference type="EMBL" id="RKT55189.1"/>
    </source>
</evidence>
<sequence length="304" mass="31095">MKVFVTGASGYIGGVVVEHLLAAGHEVAALARSEGAAARVGALGARAVRGGLADLGVLREAAAGSDAVVHAAVDYLEPAMREVEEPALEAMLGALDGGRGFVYASTALVYPDTAGGPPTEDAELDEASPQLFKLLGERQVLAASGVTATVLRGGLVYGRGGSALVTGMIGASRALGAAPYVGEGANLWSTIHVDDLARLYVAVLEKQVGGVYNASSHTRLRMRELAERIALVTGADPRPLSREAAAGAFGPLVAVLERGITLDPTRAEETFGWQARERGLLDDLSSGSYRDVLSGPPPEGGSAA</sequence>
<accession>A0A495W153</accession>
<dbReference type="EMBL" id="RBXO01000001">
    <property type="protein sequence ID" value="RKT55189.1"/>
    <property type="molecule type" value="Genomic_DNA"/>
</dbReference>
<dbReference type="GO" id="GO:0005737">
    <property type="term" value="C:cytoplasm"/>
    <property type="evidence" value="ECO:0007669"/>
    <property type="project" value="TreeGrafter"/>
</dbReference>
<proteinExistence type="predicted"/>
<feature type="domain" description="NAD-dependent epimerase/dehydratase" evidence="2">
    <location>
        <begin position="3"/>
        <end position="213"/>
    </location>
</feature>
<evidence type="ECO:0000256" key="1">
    <source>
        <dbReference type="SAM" id="MobiDB-lite"/>
    </source>
</evidence>
<dbReference type="Gene3D" id="3.40.50.720">
    <property type="entry name" value="NAD(P)-binding Rossmann-like Domain"/>
    <property type="match status" value="1"/>
</dbReference>
<dbReference type="GO" id="GO:0004029">
    <property type="term" value="F:aldehyde dehydrogenase (NAD+) activity"/>
    <property type="evidence" value="ECO:0007669"/>
    <property type="project" value="TreeGrafter"/>
</dbReference>
<evidence type="ECO:0000313" key="4">
    <source>
        <dbReference type="Proteomes" id="UP000282084"/>
    </source>
</evidence>
<dbReference type="InterPro" id="IPR036291">
    <property type="entry name" value="NAD(P)-bd_dom_sf"/>
</dbReference>
<name>A0A495W153_9PSEU</name>
<dbReference type="AlphaFoldDB" id="A0A495W153"/>
<feature type="region of interest" description="Disordered" evidence="1">
    <location>
        <begin position="285"/>
        <end position="304"/>
    </location>
</feature>
<dbReference type="InterPro" id="IPR051783">
    <property type="entry name" value="NAD(P)-dependent_oxidoreduct"/>
</dbReference>
<organism evidence="3 4">
    <name type="scientific">Saccharothrix australiensis</name>
    <dbReference type="NCBI Taxonomy" id="2072"/>
    <lineage>
        <taxon>Bacteria</taxon>
        <taxon>Bacillati</taxon>
        <taxon>Actinomycetota</taxon>
        <taxon>Actinomycetes</taxon>
        <taxon>Pseudonocardiales</taxon>
        <taxon>Pseudonocardiaceae</taxon>
        <taxon>Saccharothrix</taxon>
    </lineage>
</organism>
<dbReference type="PANTHER" id="PTHR48079">
    <property type="entry name" value="PROTEIN YEEZ"/>
    <property type="match status" value="1"/>
</dbReference>
<feature type="compositionally biased region" description="Pro residues" evidence="1">
    <location>
        <begin position="295"/>
        <end position="304"/>
    </location>
</feature>
<comment type="caution">
    <text evidence="3">The sequence shown here is derived from an EMBL/GenBank/DDBJ whole genome shotgun (WGS) entry which is preliminary data.</text>
</comment>
<reference evidence="3 4" key="1">
    <citation type="submission" date="2018-10" db="EMBL/GenBank/DDBJ databases">
        <title>Sequencing the genomes of 1000 actinobacteria strains.</title>
        <authorList>
            <person name="Klenk H.-P."/>
        </authorList>
    </citation>
    <scope>NUCLEOTIDE SEQUENCE [LARGE SCALE GENOMIC DNA]</scope>
    <source>
        <strain evidence="3 4">DSM 43800</strain>
    </source>
</reference>
<gene>
    <name evidence="3" type="ORF">C8E97_3847</name>
</gene>